<reference evidence="2" key="1">
    <citation type="submission" date="2022-11" db="UniProtKB">
        <authorList>
            <consortium name="WormBaseParasite"/>
        </authorList>
    </citation>
    <scope>IDENTIFICATION</scope>
</reference>
<keyword evidence="1" id="KW-1185">Reference proteome</keyword>
<proteinExistence type="predicted"/>
<evidence type="ECO:0000313" key="2">
    <source>
        <dbReference type="WBParaSite" id="PSAMB.scaffold1533size30385.g13613.t1"/>
    </source>
</evidence>
<evidence type="ECO:0000313" key="1">
    <source>
        <dbReference type="Proteomes" id="UP000887566"/>
    </source>
</evidence>
<protein>
    <submittedName>
        <fullName evidence="2">Uncharacterized protein</fullName>
    </submittedName>
</protein>
<name>A0A914V4G5_9BILA</name>
<organism evidence="1 2">
    <name type="scientific">Plectus sambesii</name>
    <dbReference type="NCBI Taxonomy" id="2011161"/>
    <lineage>
        <taxon>Eukaryota</taxon>
        <taxon>Metazoa</taxon>
        <taxon>Ecdysozoa</taxon>
        <taxon>Nematoda</taxon>
        <taxon>Chromadorea</taxon>
        <taxon>Plectida</taxon>
        <taxon>Plectina</taxon>
        <taxon>Plectoidea</taxon>
        <taxon>Plectidae</taxon>
        <taxon>Plectus</taxon>
    </lineage>
</organism>
<sequence length="82" mass="9347">MASTSTDSQLTFALVSKSFVLAQLFHQQQEQNMKQFQLLAEKIAASKHHYGRPMEMFFGASILPRLYGSNNQRRQGRQSGQI</sequence>
<accession>A0A914V4G5</accession>
<dbReference type="Proteomes" id="UP000887566">
    <property type="component" value="Unplaced"/>
</dbReference>
<dbReference type="WBParaSite" id="PSAMB.scaffold1533size30385.g13613.t1">
    <property type="protein sequence ID" value="PSAMB.scaffold1533size30385.g13613.t1"/>
    <property type="gene ID" value="PSAMB.scaffold1533size30385.g13613"/>
</dbReference>
<dbReference type="AlphaFoldDB" id="A0A914V4G5"/>